<feature type="chain" id="PRO_5015662652" description="Secreted protein" evidence="2">
    <location>
        <begin position="18"/>
        <end position="134"/>
    </location>
</feature>
<accession>A0A2U3EL64</accession>
<feature type="signal peptide" evidence="2">
    <location>
        <begin position="1"/>
        <end position="17"/>
    </location>
</feature>
<reference evidence="3 4" key="1">
    <citation type="journal article" date="2016" name="Front. Microbiol.">
        <title>Genome and transcriptome sequences reveal the specific parasitism of the nematophagous Purpureocillium lilacinum 36-1.</title>
        <authorList>
            <person name="Xie J."/>
            <person name="Li S."/>
            <person name="Mo C."/>
            <person name="Xiao X."/>
            <person name="Peng D."/>
            <person name="Wang G."/>
            <person name="Xiao Y."/>
        </authorList>
    </citation>
    <scope>NUCLEOTIDE SEQUENCE [LARGE SCALE GENOMIC DNA]</scope>
    <source>
        <strain evidence="3 4">36-1</strain>
    </source>
</reference>
<evidence type="ECO:0000256" key="2">
    <source>
        <dbReference type="SAM" id="SignalP"/>
    </source>
</evidence>
<evidence type="ECO:0008006" key="5">
    <source>
        <dbReference type="Google" id="ProtNLM"/>
    </source>
</evidence>
<name>A0A2U3EL64_PURLI</name>
<comment type="caution">
    <text evidence="3">The sequence shown here is derived from an EMBL/GenBank/DDBJ whole genome shotgun (WGS) entry which is preliminary data.</text>
</comment>
<keyword evidence="2" id="KW-0732">Signal</keyword>
<evidence type="ECO:0000313" key="4">
    <source>
        <dbReference type="Proteomes" id="UP000245956"/>
    </source>
</evidence>
<evidence type="ECO:0000313" key="3">
    <source>
        <dbReference type="EMBL" id="PWI75257.1"/>
    </source>
</evidence>
<organism evidence="3 4">
    <name type="scientific">Purpureocillium lilacinum</name>
    <name type="common">Paecilomyces lilacinus</name>
    <dbReference type="NCBI Taxonomy" id="33203"/>
    <lineage>
        <taxon>Eukaryota</taxon>
        <taxon>Fungi</taxon>
        <taxon>Dikarya</taxon>
        <taxon>Ascomycota</taxon>
        <taxon>Pezizomycotina</taxon>
        <taxon>Sordariomycetes</taxon>
        <taxon>Hypocreomycetidae</taxon>
        <taxon>Hypocreales</taxon>
        <taxon>Ophiocordycipitaceae</taxon>
        <taxon>Purpureocillium</taxon>
    </lineage>
</organism>
<gene>
    <name evidence="3" type="ORF">PCL_05915</name>
</gene>
<dbReference type="AlphaFoldDB" id="A0A2U3EL64"/>
<dbReference type="EMBL" id="LCWV01000002">
    <property type="protein sequence ID" value="PWI75257.1"/>
    <property type="molecule type" value="Genomic_DNA"/>
</dbReference>
<proteinExistence type="predicted"/>
<protein>
    <recommendedName>
        <fullName evidence="5">Secreted protein</fullName>
    </recommendedName>
</protein>
<evidence type="ECO:0000256" key="1">
    <source>
        <dbReference type="SAM" id="MobiDB-lite"/>
    </source>
</evidence>
<sequence length="134" mass="14615">MRAKLLLCAYMIARAAATEETVAHVGKVIKTCLGRGEARRIADERNNNAVLYGATMNESEKGTDSSPSLAVGLRPVDPALRRRHARTVPGEQKLVQHQRLVHQGAPSLLPLPSKGTGECTPPLPDTRMLLRRQC</sequence>
<dbReference type="Proteomes" id="UP000245956">
    <property type="component" value="Unassembled WGS sequence"/>
</dbReference>
<feature type="region of interest" description="Disordered" evidence="1">
    <location>
        <begin position="103"/>
        <end position="124"/>
    </location>
</feature>